<accession>A0ABY7CN75</accession>
<feature type="region of interest" description="Disordered" evidence="1">
    <location>
        <begin position="1"/>
        <end position="20"/>
    </location>
</feature>
<evidence type="ECO:0000256" key="1">
    <source>
        <dbReference type="SAM" id="MobiDB-lite"/>
    </source>
</evidence>
<dbReference type="RefSeq" id="XP_053019807.1">
    <property type="nucleotide sequence ID" value="XM_053168616.1"/>
</dbReference>
<feature type="compositionally biased region" description="Basic residues" evidence="1">
    <location>
        <begin position="259"/>
        <end position="271"/>
    </location>
</feature>
<evidence type="ECO:0000313" key="2">
    <source>
        <dbReference type="EMBL" id="WAQ84252.1"/>
    </source>
</evidence>
<dbReference type="GeneID" id="77809511"/>
<keyword evidence="3" id="KW-1185">Reference proteome</keyword>
<dbReference type="EMBL" id="CP110424">
    <property type="protein sequence ID" value="WAQ84252.1"/>
    <property type="molecule type" value="Genomic_DNA"/>
</dbReference>
<gene>
    <name evidence="2" type="ORF">PtA15_4A705</name>
</gene>
<reference evidence="2" key="1">
    <citation type="submission" date="2022-10" db="EMBL/GenBank/DDBJ databases">
        <title>Puccinia triticina Genome sequencing and assembly.</title>
        <authorList>
            <person name="Li C."/>
        </authorList>
    </citation>
    <scope>NUCLEOTIDE SEQUENCE</scope>
    <source>
        <strain evidence="2">Pt15</strain>
    </source>
</reference>
<proteinExistence type="predicted"/>
<sequence>MIKPKDTLISPTQPTRTTRENRITFNTQDLGLSPAHQSTQGCFPSPLQQSYAAVVASPSYAAVVASGKVANSSAAKRTNFSVCRPGSTPETSYTSELASSAKNKLQKAVNAVAAADRSMQFAVVKSIVSHCTQGYSFVPPLPSDTKVSRSPANKMKIKLIACENIQIGSGTSLRRSCRLAAVATGKLHEIRTPVISTHPNNDEAFETFSSNVPSSDLTSINEETDSILVARSDRSSSLSDSPSIEEDTKNTQPMPSLQPKKRKRRRARLDK</sequence>
<evidence type="ECO:0000313" key="3">
    <source>
        <dbReference type="Proteomes" id="UP001164743"/>
    </source>
</evidence>
<name>A0ABY7CN75_9BASI</name>
<feature type="region of interest" description="Disordered" evidence="1">
    <location>
        <begin position="228"/>
        <end position="271"/>
    </location>
</feature>
<protein>
    <submittedName>
        <fullName evidence="2">Uncharacterized protein</fullName>
    </submittedName>
</protein>
<dbReference type="Proteomes" id="UP001164743">
    <property type="component" value="Chromosome 4A"/>
</dbReference>
<organism evidence="2 3">
    <name type="scientific">Puccinia triticina</name>
    <dbReference type="NCBI Taxonomy" id="208348"/>
    <lineage>
        <taxon>Eukaryota</taxon>
        <taxon>Fungi</taxon>
        <taxon>Dikarya</taxon>
        <taxon>Basidiomycota</taxon>
        <taxon>Pucciniomycotina</taxon>
        <taxon>Pucciniomycetes</taxon>
        <taxon>Pucciniales</taxon>
        <taxon>Pucciniaceae</taxon>
        <taxon>Puccinia</taxon>
    </lineage>
</organism>